<dbReference type="Gene3D" id="1.10.3730.20">
    <property type="match status" value="1"/>
</dbReference>
<dbReference type="InParanoid" id="A0A259U3K1"/>
<reference evidence="3 4" key="1">
    <citation type="submission" date="2016-11" db="EMBL/GenBank/DDBJ databases">
        <title>Study of marine rhodopsin-containing bacteria.</title>
        <authorList>
            <person name="Yoshizawa S."/>
            <person name="Kumagai Y."/>
            <person name="Kogure K."/>
        </authorList>
    </citation>
    <scope>NUCLEOTIDE SEQUENCE [LARGE SCALE GENOMIC DNA]</scope>
    <source>
        <strain evidence="3 4">SG-29</strain>
    </source>
</reference>
<keyword evidence="1" id="KW-0812">Transmembrane</keyword>
<dbReference type="InterPro" id="IPR000620">
    <property type="entry name" value="EamA_dom"/>
</dbReference>
<feature type="transmembrane region" description="Helical" evidence="1">
    <location>
        <begin position="118"/>
        <end position="136"/>
    </location>
</feature>
<dbReference type="Pfam" id="PF00892">
    <property type="entry name" value="EamA"/>
    <property type="match status" value="2"/>
</dbReference>
<dbReference type="SUPFAM" id="SSF103481">
    <property type="entry name" value="Multidrug resistance efflux transporter EmrE"/>
    <property type="match status" value="2"/>
</dbReference>
<dbReference type="FunCoup" id="A0A259U3K1">
    <property type="interactions" value="92"/>
</dbReference>
<comment type="caution">
    <text evidence="3">The sequence shown here is derived from an EMBL/GenBank/DDBJ whole genome shotgun (WGS) entry which is preliminary data.</text>
</comment>
<feature type="transmembrane region" description="Helical" evidence="1">
    <location>
        <begin position="89"/>
        <end position="111"/>
    </location>
</feature>
<dbReference type="InterPro" id="IPR037185">
    <property type="entry name" value="EmrE-like"/>
</dbReference>
<evidence type="ECO:0000256" key="1">
    <source>
        <dbReference type="SAM" id="Phobius"/>
    </source>
</evidence>
<feature type="domain" description="EamA" evidence="2">
    <location>
        <begin position="148"/>
        <end position="281"/>
    </location>
</feature>
<dbReference type="Proteomes" id="UP000216446">
    <property type="component" value="Unassembled WGS sequence"/>
</dbReference>
<gene>
    <name evidence="3" type="ORF">BSZ36_05520</name>
</gene>
<proteinExistence type="predicted"/>
<sequence length="290" mass="29995">MLSVGLATLGASAILIRLAGVDSGLDFRVLVFWRLTFTVALLLPVGLGRDARADYARVTGRDVALVGAAGVLLGIHFLGWFASLAHTSVASATVLVTMSPLFIAILGTLFFRERPGVRAWLAILMGVAGAVLIGLADARGGVFPRALLGNSLALGAAFAISLYLLVGRSVRQRLGFAAYFFPLNVVVLGLVTLVALASGVSLAVGWPTLGLCLVMALGPGLLGHGAFAYSVKYIPAATLGLLSLLEPLVSAVLAVFLFKEFPLPLAIVGMVVVLVSIAAILWPGPARARG</sequence>
<feature type="transmembrane region" description="Helical" evidence="1">
    <location>
        <begin position="203"/>
        <end position="222"/>
    </location>
</feature>
<evidence type="ECO:0000259" key="2">
    <source>
        <dbReference type="Pfam" id="PF00892"/>
    </source>
</evidence>
<feature type="transmembrane region" description="Helical" evidence="1">
    <location>
        <begin position="263"/>
        <end position="282"/>
    </location>
</feature>
<feature type="transmembrane region" description="Helical" evidence="1">
    <location>
        <begin position="178"/>
        <end position="197"/>
    </location>
</feature>
<dbReference type="PANTHER" id="PTHR22911:SF76">
    <property type="entry name" value="EAMA DOMAIN-CONTAINING PROTEIN"/>
    <property type="match status" value="1"/>
</dbReference>
<evidence type="ECO:0000313" key="3">
    <source>
        <dbReference type="EMBL" id="OZC04603.1"/>
    </source>
</evidence>
<feature type="transmembrane region" description="Helical" evidence="1">
    <location>
        <begin position="234"/>
        <end position="257"/>
    </location>
</feature>
<dbReference type="GO" id="GO:0016020">
    <property type="term" value="C:membrane"/>
    <property type="evidence" value="ECO:0007669"/>
    <property type="project" value="InterPro"/>
</dbReference>
<feature type="transmembrane region" description="Helical" evidence="1">
    <location>
        <begin position="142"/>
        <end position="166"/>
    </location>
</feature>
<dbReference type="EMBL" id="MQWB01000001">
    <property type="protein sequence ID" value="OZC04603.1"/>
    <property type="molecule type" value="Genomic_DNA"/>
</dbReference>
<dbReference type="PANTHER" id="PTHR22911">
    <property type="entry name" value="ACYL-MALONYL CONDENSING ENZYME-RELATED"/>
    <property type="match status" value="1"/>
</dbReference>
<accession>A0A259U3K1</accession>
<organism evidence="3 4">
    <name type="scientific">Rubricoccus marinus</name>
    <dbReference type="NCBI Taxonomy" id="716817"/>
    <lineage>
        <taxon>Bacteria</taxon>
        <taxon>Pseudomonadati</taxon>
        <taxon>Rhodothermota</taxon>
        <taxon>Rhodothermia</taxon>
        <taxon>Rhodothermales</taxon>
        <taxon>Rubricoccaceae</taxon>
        <taxon>Rubricoccus</taxon>
    </lineage>
</organism>
<protein>
    <recommendedName>
        <fullName evidence="2">EamA domain-containing protein</fullName>
    </recommendedName>
</protein>
<feature type="transmembrane region" description="Helical" evidence="1">
    <location>
        <begin position="29"/>
        <end position="51"/>
    </location>
</feature>
<keyword evidence="4" id="KW-1185">Reference proteome</keyword>
<feature type="domain" description="EamA" evidence="2">
    <location>
        <begin position="9"/>
        <end position="134"/>
    </location>
</feature>
<keyword evidence="1" id="KW-0472">Membrane</keyword>
<evidence type="ECO:0000313" key="4">
    <source>
        <dbReference type="Proteomes" id="UP000216446"/>
    </source>
</evidence>
<dbReference type="AlphaFoldDB" id="A0A259U3K1"/>
<keyword evidence="1" id="KW-1133">Transmembrane helix</keyword>
<feature type="transmembrane region" description="Helical" evidence="1">
    <location>
        <begin position="63"/>
        <end position="83"/>
    </location>
</feature>
<name>A0A259U3K1_9BACT</name>